<evidence type="ECO:0000313" key="5">
    <source>
        <dbReference type="Proteomes" id="UP000546173"/>
    </source>
</evidence>
<dbReference type="Proteomes" id="UP000546173">
    <property type="component" value="Unassembled WGS sequence"/>
</dbReference>
<comment type="caution">
    <text evidence="4">The sequence shown here is derived from an EMBL/GenBank/DDBJ whole genome shotgun (WGS) entry which is preliminary data.</text>
</comment>
<name>A0A7X1G4E0_9PSED</name>
<keyword evidence="1" id="KW-0472">Membrane</keyword>
<keyword evidence="5" id="KW-1185">Reference proteome</keyword>
<evidence type="ECO:0000313" key="4">
    <source>
        <dbReference type="EMBL" id="MBC2678261.1"/>
    </source>
</evidence>
<dbReference type="RefSeq" id="WP_185793960.1">
    <property type="nucleotide sequence ID" value="NZ_JACMYH010000001.1"/>
</dbReference>
<keyword evidence="1" id="KW-0812">Transmembrane</keyword>
<evidence type="ECO:0008006" key="6">
    <source>
        <dbReference type="Google" id="ProtNLM"/>
    </source>
</evidence>
<dbReference type="EMBL" id="JACMYH010000001">
    <property type="protein sequence ID" value="MBC2678261.1"/>
    <property type="molecule type" value="Genomic_DNA"/>
</dbReference>
<sequence length="615" mass="67666">MLVALALWAGLTGAADLDSPRLLDQTLNSQAARQSIARILASQPSVSTPYRGARDFLQAQGLGNHATTTWDELDTLPARGHSLMLLHRQTPLSAQQVDRLLGWVQRGGRLLAVADALWDEARASSGDALLDRLQIRVQSSSQLPQLPPAAGDDYPSLTKLYLEDESAPAYMGFDTQRHLDDPTGKVQSWANSNGATHLMQMAYGEGLITLVSDARLWTDEQIQRYDNAWLLWYLNQGSEVTWVFEPVPEPPGRYALWVFAALLLAAVPGLWWMRTRQRPQRAPNLLDRGQLQGIREQGRRSLRELGPGEVLAALQKDLLQRACLHHPGFDALAVAEQWQVLAQLSQQSTRSIGAALMPVRGRRMPARVFTRTVAQLQRLRDSLGPMSAAARTGHPVAAAVGTVGPSAMPAERAVMILLECGAWSSHPGAHSSDLKHAVHACLQLAETVLADGFAVGLHVSSSTSPVHLKPQPGAEQLQRLVEALAQLEPCQINGDPATVLDALHRDEHDYALLVMVTGFHAGIESTWPLALSRAAQRWPVLLASLRDEALERLRQQPVRTRREALLYCGVMQRLLLRQRLHDRLAAGGVNVVDAWPGEIAAESLMRYRSLRQPRT</sequence>
<dbReference type="AlphaFoldDB" id="A0A7X1G4E0"/>
<accession>A0A7X1G4E0</accession>
<dbReference type="Pfam" id="PF01882">
    <property type="entry name" value="DUF58"/>
    <property type="match status" value="1"/>
</dbReference>
<dbReference type="InterPro" id="IPR002881">
    <property type="entry name" value="DUF58"/>
</dbReference>
<feature type="domain" description="DUF4350" evidence="3">
    <location>
        <begin position="48"/>
        <end position="234"/>
    </location>
</feature>
<reference evidence="4 5" key="1">
    <citation type="submission" date="2020-08" db="EMBL/GenBank/DDBJ databases">
        <title>Pseudomonas sp. nov.</title>
        <authorList>
            <person name="Gieschler S."/>
            <person name="Fiedler G."/>
            <person name="Brinks E."/>
            <person name="Boehnlein C."/>
            <person name="Franz C.M.A.P."/>
            <person name="Kabisch J."/>
        </authorList>
    </citation>
    <scope>NUCLEOTIDE SEQUENCE [LARGE SCALE GENOMIC DNA]</scope>
    <source>
        <strain evidence="4 5">MBT-2</strain>
    </source>
</reference>
<dbReference type="InterPro" id="IPR025646">
    <property type="entry name" value="DUF4350"/>
</dbReference>
<evidence type="ECO:0000259" key="2">
    <source>
        <dbReference type="Pfam" id="PF01882"/>
    </source>
</evidence>
<keyword evidence="1" id="KW-1133">Transmembrane helix</keyword>
<feature type="transmembrane region" description="Helical" evidence="1">
    <location>
        <begin position="254"/>
        <end position="273"/>
    </location>
</feature>
<dbReference type="PANTHER" id="PTHR33608">
    <property type="entry name" value="BLL2464 PROTEIN"/>
    <property type="match status" value="1"/>
</dbReference>
<dbReference type="PANTHER" id="PTHR33608:SF3">
    <property type="entry name" value="SLR2013 PROTEIN"/>
    <property type="match status" value="1"/>
</dbReference>
<gene>
    <name evidence="4" type="ORF">H7993_07665</name>
</gene>
<protein>
    <recommendedName>
        <fullName evidence="6">DUF4350 domain-containing protein</fullName>
    </recommendedName>
</protein>
<evidence type="ECO:0000259" key="3">
    <source>
        <dbReference type="Pfam" id="PF14258"/>
    </source>
</evidence>
<evidence type="ECO:0000256" key="1">
    <source>
        <dbReference type="SAM" id="Phobius"/>
    </source>
</evidence>
<organism evidence="4 5">
    <name type="scientific">Pseudomonas baltica</name>
    <dbReference type="NCBI Taxonomy" id="2762576"/>
    <lineage>
        <taxon>Bacteria</taxon>
        <taxon>Pseudomonadati</taxon>
        <taxon>Pseudomonadota</taxon>
        <taxon>Gammaproteobacteria</taxon>
        <taxon>Pseudomonadales</taxon>
        <taxon>Pseudomonadaceae</taxon>
        <taxon>Pseudomonas</taxon>
    </lineage>
</organism>
<feature type="domain" description="DUF58" evidence="2">
    <location>
        <begin position="410"/>
        <end position="553"/>
    </location>
</feature>
<dbReference type="Pfam" id="PF14258">
    <property type="entry name" value="DUF4350"/>
    <property type="match status" value="1"/>
</dbReference>
<proteinExistence type="predicted"/>